<feature type="transmembrane region" description="Helical" evidence="7">
    <location>
        <begin position="153"/>
        <end position="175"/>
    </location>
</feature>
<evidence type="ECO:0000256" key="1">
    <source>
        <dbReference type="ARBA" id="ARBA00004141"/>
    </source>
</evidence>
<evidence type="ECO:0000256" key="2">
    <source>
        <dbReference type="ARBA" id="ARBA00008335"/>
    </source>
</evidence>
<dbReference type="InterPro" id="IPR020846">
    <property type="entry name" value="MFS_dom"/>
</dbReference>
<feature type="transmembrane region" description="Helical" evidence="7">
    <location>
        <begin position="347"/>
        <end position="368"/>
    </location>
</feature>
<protein>
    <submittedName>
        <fullName evidence="9">SV2 related protein b</fullName>
    </submittedName>
</protein>
<feature type="transmembrane region" description="Helical" evidence="7">
    <location>
        <begin position="275"/>
        <end position="297"/>
    </location>
</feature>
<comment type="similarity">
    <text evidence="2">Belongs to the major facilitator superfamily.</text>
</comment>
<feature type="transmembrane region" description="Helical" evidence="7">
    <location>
        <begin position="89"/>
        <end position="108"/>
    </location>
</feature>
<keyword evidence="4 7" id="KW-0812">Transmembrane</keyword>
<keyword evidence="5 7" id="KW-1133">Transmembrane helix</keyword>
<proteinExistence type="inferred from homology"/>
<dbReference type="Gene3D" id="1.20.1250.20">
    <property type="entry name" value="MFS general substrate transporter like domains"/>
    <property type="match status" value="2"/>
</dbReference>
<organism evidence="9 10">
    <name type="scientific">Salarias fasciatus</name>
    <name type="common">Jewelled blenny</name>
    <name type="synonym">Blennius fasciatus</name>
    <dbReference type="NCBI Taxonomy" id="181472"/>
    <lineage>
        <taxon>Eukaryota</taxon>
        <taxon>Metazoa</taxon>
        <taxon>Chordata</taxon>
        <taxon>Craniata</taxon>
        <taxon>Vertebrata</taxon>
        <taxon>Euteleostomi</taxon>
        <taxon>Actinopterygii</taxon>
        <taxon>Neopterygii</taxon>
        <taxon>Teleostei</taxon>
        <taxon>Neoteleostei</taxon>
        <taxon>Acanthomorphata</taxon>
        <taxon>Ovalentaria</taxon>
        <taxon>Blenniimorphae</taxon>
        <taxon>Blenniiformes</taxon>
        <taxon>Blennioidei</taxon>
        <taxon>Blenniidae</taxon>
        <taxon>Salariinae</taxon>
        <taxon>Salarias</taxon>
    </lineage>
</organism>
<feature type="transmembrane region" description="Helical" evidence="7">
    <location>
        <begin position="181"/>
        <end position="203"/>
    </location>
</feature>
<accession>A0A672FRC7</accession>
<feature type="transmembrane region" description="Helical" evidence="7">
    <location>
        <begin position="62"/>
        <end position="82"/>
    </location>
</feature>
<evidence type="ECO:0000256" key="5">
    <source>
        <dbReference type="ARBA" id="ARBA00022989"/>
    </source>
</evidence>
<dbReference type="InParanoid" id="A0A672FRC7"/>
<evidence type="ECO:0000256" key="6">
    <source>
        <dbReference type="ARBA" id="ARBA00023136"/>
    </source>
</evidence>
<comment type="subcellular location">
    <subcellularLocation>
        <location evidence="1">Membrane</location>
        <topology evidence="1">Multi-pass membrane protein</topology>
    </subcellularLocation>
</comment>
<dbReference type="InterPro" id="IPR005828">
    <property type="entry name" value="MFS_sugar_transport-like"/>
</dbReference>
<dbReference type="PANTHER" id="PTHR23511:SF5">
    <property type="entry name" value="MAJOR FACILITATOR-TYPE TRANSPORTER HXNZ-RELATED"/>
    <property type="match status" value="1"/>
</dbReference>
<evidence type="ECO:0000313" key="9">
    <source>
        <dbReference type="Ensembl" id="ENSSFAP00005009223.1"/>
    </source>
</evidence>
<dbReference type="Pfam" id="PF00083">
    <property type="entry name" value="Sugar_tr"/>
    <property type="match status" value="2"/>
</dbReference>
<reference evidence="9" key="1">
    <citation type="submission" date="2025-08" db="UniProtKB">
        <authorList>
            <consortium name="Ensembl"/>
        </authorList>
    </citation>
    <scope>IDENTIFICATION</scope>
</reference>
<feature type="transmembrane region" description="Helical" evidence="7">
    <location>
        <begin position="29"/>
        <end position="50"/>
    </location>
</feature>
<evidence type="ECO:0000256" key="4">
    <source>
        <dbReference type="ARBA" id="ARBA00022692"/>
    </source>
</evidence>
<name>A0A672FRC7_SALFA</name>
<feature type="transmembrane region" description="Helical" evidence="7">
    <location>
        <begin position="114"/>
        <end position="132"/>
    </location>
</feature>
<dbReference type="AlphaFoldDB" id="A0A672FRC7"/>
<evidence type="ECO:0000256" key="7">
    <source>
        <dbReference type="SAM" id="Phobius"/>
    </source>
</evidence>
<dbReference type="PANTHER" id="PTHR23511">
    <property type="entry name" value="SYNAPTIC VESICLE GLYCOPROTEIN 2"/>
    <property type="match status" value="1"/>
</dbReference>
<sequence length="383" mass="42804">DCLRCFTETFTVDDALEAFGFGRFQFKMCLLTGLSLAADAMELMLLSVLGPQLHCEWRLHSYQVALITSVVFIGMGIGSPFWGYISDNYGRRVGLVMSMCWIFYFSLLTAFSPVYSWLLILRGIVGFGLGGIHQSLFRMTLLSEFLPVKWRGTCVLLAGLFWAGGAALEVLLALLTMPTLGWRWLVALSTIPIAIFLCLCFWMPESPRFDVVMTRREKAIATLMSIAKDNKKTLPQGKLVVHEQCSHGRFRDLFTPQYRKTTLLLWLIGLAEKHILASILFILTAVTIFVFIARAFITAGFQTVFVYASEVYPTEVRSLAMGTWNAMGRVGGFVTPFIAQVLLRTSLHLTLAVYCGCSLLAAFACLFLPTETAGKRLQETNLN</sequence>
<keyword evidence="3" id="KW-0813">Transport</keyword>
<dbReference type="InterPro" id="IPR036259">
    <property type="entry name" value="MFS_trans_sf"/>
</dbReference>
<keyword evidence="6 7" id="KW-0472">Membrane</keyword>
<dbReference type="Ensembl" id="ENSSFAT00005009661.1">
    <property type="protein sequence ID" value="ENSSFAP00005009223.1"/>
    <property type="gene ID" value="ENSSFAG00005005319.1"/>
</dbReference>
<dbReference type="GO" id="GO:0016020">
    <property type="term" value="C:membrane"/>
    <property type="evidence" value="ECO:0007669"/>
    <property type="project" value="UniProtKB-SubCell"/>
</dbReference>
<feature type="domain" description="Major facilitator superfamily (MFS) profile" evidence="8">
    <location>
        <begin position="28"/>
        <end position="383"/>
    </location>
</feature>
<dbReference type="Proteomes" id="UP000472267">
    <property type="component" value="Unassembled WGS sequence"/>
</dbReference>
<evidence type="ECO:0000259" key="8">
    <source>
        <dbReference type="PROSITE" id="PS50850"/>
    </source>
</evidence>
<reference evidence="9" key="2">
    <citation type="submission" date="2025-09" db="UniProtKB">
        <authorList>
            <consortium name="Ensembl"/>
        </authorList>
    </citation>
    <scope>IDENTIFICATION</scope>
</reference>
<keyword evidence="10" id="KW-1185">Reference proteome</keyword>
<evidence type="ECO:0000256" key="3">
    <source>
        <dbReference type="ARBA" id="ARBA00022448"/>
    </source>
</evidence>
<dbReference type="SUPFAM" id="SSF103473">
    <property type="entry name" value="MFS general substrate transporter"/>
    <property type="match status" value="1"/>
</dbReference>
<dbReference type="GO" id="GO:0022857">
    <property type="term" value="F:transmembrane transporter activity"/>
    <property type="evidence" value="ECO:0007669"/>
    <property type="project" value="InterPro"/>
</dbReference>
<gene>
    <name evidence="9" type="primary">LOC115382629</name>
</gene>
<evidence type="ECO:0000313" key="10">
    <source>
        <dbReference type="Proteomes" id="UP000472267"/>
    </source>
</evidence>
<dbReference type="OMA" id="WDVVIYS"/>
<dbReference type="PROSITE" id="PS50850">
    <property type="entry name" value="MFS"/>
    <property type="match status" value="1"/>
</dbReference>